<keyword evidence="4" id="KW-1185">Reference proteome</keyword>
<reference evidence="3 4" key="1">
    <citation type="submission" date="2023-09" db="EMBL/GenBank/DDBJ databases">
        <title>Complete genome of Streptomyces roseicoloratus T14.</title>
        <authorList>
            <person name="Bashizi T."/>
            <person name="Kim M.-J."/>
            <person name="Lee G."/>
            <person name="Tagele S.B."/>
            <person name="Shin J.-H."/>
        </authorList>
    </citation>
    <scope>NUCLEOTIDE SEQUENCE [LARGE SCALE GENOMIC DNA]</scope>
    <source>
        <strain evidence="3 4">T14</strain>
    </source>
</reference>
<dbReference type="InterPro" id="IPR025375">
    <property type="entry name" value="DUF4365"/>
</dbReference>
<dbReference type="EMBL" id="CP133762">
    <property type="protein sequence ID" value="WMX47271.1"/>
    <property type="molecule type" value="Genomic_DNA"/>
</dbReference>
<feature type="region of interest" description="Disordered" evidence="1">
    <location>
        <begin position="75"/>
        <end position="100"/>
    </location>
</feature>
<evidence type="ECO:0000259" key="2">
    <source>
        <dbReference type="Pfam" id="PF14280"/>
    </source>
</evidence>
<gene>
    <name evidence="3" type="ORF">RGF97_24010</name>
</gene>
<name>A0ABY9RYL8_9ACTN</name>
<accession>A0ABY9RYL8</accession>
<organism evidence="3 4">
    <name type="scientific">Streptomyces roseicoloratus</name>
    <dbReference type="NCBI Taxonomy" id="2508722"/>
    <lineage>
        <taxon>Bacteria</taxon>
        <taxon>Bacillati</taxon>
        <taxon>Actinomycetota</taxon>
        <taxon>Actinomycetes</taxon>
        <taxon>Kitasatosporales</taxon>
        <taxon>Streptomycetaceae</taxon>
        <taxon>Streptomyces</taxon>
    </lineage>
</organism>
<dbReference type="Proteomes" id="UP001250858">
    <property type="component" value="Chromosome"/>
</dbReference>
<feature type="domain" description="DUF4365" evidence="2">
    <location>
        <begin position="17"/>
        <end position="88"/>
    </location>
</feature>
<evidence type="ECO:0000313" key="4">
    <source>
        <dbReference type="Proteomes" id="UP001250858"/>
    </source>
</evidence>
<sequence>MPRQDDFPKVSTSTFTERKGVLKVAEVVNDAGCLWRETLTHDVGIDGQIEYVDPEGRATGRLVAVQIKSGASYFSSRSDGSVRFSPSRSTGTTGRRSRCR</sequence>
<evidence type="ECO:0000313" key="3">
    <source>
        <dbReference type="EMBL" id="WMX47271.1"/>
    </source>
</evidence>
<proteinExistence type="predicted"/>
<dbReference type="Pfam" id="PF14280">
    <property type="entry name" value="DUF4365"/>
    <property type="match status" value="1"/>
</dbReference>
<protein>
    <submittedName>
        <fullName evidence="3">DUF4365 domain-containing protein</fullName>
    </submittedName>
</protein>
<evidence type="ECO:0000256" key="1">
    <source>
        <dbReference type="SAM" id="MobiDB-lite"/>
    </source>
</evidence>